<dbReference type="AlphaFoldDB" id="A0A401Z2N5"/>
<reference evidence="1 2" key="1">
    <citation type="submission" date="2018-12" db="EMBL/GenBank/DDBJ databases">
        <title>Draft genome sequence of Embleya hyalina NBRC 13850T.</title>
        <authorList>
            <person name="Komaki H."/>
            <person name="Hosoyama A."/>
            <person name="Kimura A."/>
            <person name="Ichikawa N."/>
            <person name="Tamura T."/>
        </authorList>
    </citation>
    <scope>NUCLEOTIDE SEQUENCE [LARGE SCALE GENOMIC DNA]</scope>
    <source>
        <strain evidence="1 2">NBRC 13850</strain>
    </source>
</reference>
<dbReference type="EMBL" id="BIFH01000045">
    <property type="protein sequence ID" value="GCE01081.1"/>
    <property type="molecule type" value="Genomic_DNA"/>
</dbReference>
<dbReference type="Proteomes" id="UP000286931">
    <property type="component" value="Unassembled WGS sequence"/>
</dbReference>
<name>A0A401Z2N5_9ACTN</name>
<keyword evidence="2" id="KW-1185">Reference proteome</keyword>
<protein>
    <submittedName>
        <fullName evidence="1">Uncharacterized protein</fullName>
    </submittedName>
</protein>
<evidence type="ECO:0000313" key="1">
    <source>
        <dbReference type="EMBL" id="GCE01081.1"/>
    </source>
</evidence>
<sequence>MISVSPSGDEVRPIRITAPGRNPLDVTRAELTALVHESRMYLMRTFPAPSVGSLSDSSG</sequence>
<proteinExistence type="predicted"/>
<organism evidence="1 2">
    <name type="scientific">Embleya hyalina</name>
    <dbReference type="NCBI Taxonomy" id="516124"/>
    <lineage>
        <taxon>Bacteria</taxon>
        <taxon>Bacillati</taxon>
        <taxon>Actinomycetota</taxon>
        <taxon>Actinomycetes</taxon>
        <taxon>Kitasatosporales</taxon>
        <taxon>Streptomycetaceae</taxon>
        <taxon>Embleya</taxon>
    </lineage>
</organism>
<gene>
    <name evidence="1" type="ORF">EHYA_08820</name>
</gene>
<accession>A0A401Z2N5</accession>
<comment type="caution">
    <text evidence="1">The sequence shown here is derived from an EMBL/GenBank/DDBJ whole genome shotgun (WGS) entry which is preliminary data.</text>
</comment>
<evidence type="ECO:0000313" key="2">
    <source>
        <dbReference type="Proteomes" id="UP000286931"/>
    </source>
</evidence>